<dbReference type="GO" id="GO:0016491">
    <property type="term" value="F:oxidoreductase activity"/>
    <property type="evidence" value="ECO:0007669"/>
    <property type="project" value="InterPro"/>
</dbReference>
<reference evidence="6 7" key="1">
    <citation type="submission" date="2014-09" db="EMBL/GenBank/DDBJ databases">
        <title>Genome sequences of Lysobacter dokdonensis DS-58.</title>
        <authorList>
            <person name="Kim J.F."/>
            <person name="Kwak M.-J."/>
        </authorList>
    </citation>
    <scope>NUCLEOTIDE SEQUENCE [LARGE SCALE GENOMIC DNA]</scope>
    <source>
        <strain evidence="6 7">DS-58</strain>
    </source>
</reference>
<dbReference type="InterPro" id="IPR057190">
    <property type="entry name" value="DUF7868"/>
</dbReference>
<dbReference type="SUPFAM" id="SSF48056">
    <property type="entry name" value="Di-copper centre-containing domain"/>
    <property type="match status" value="1"/>
</dbReference>
<feature type="domain" description="Tyrosinase copper-binding" evidence="5">
    <location>
        <begin position="252"/>
        <end position="263"/>
    </location>
</feature>
<dbReference type="Proteomes" id="UP000030518">
    <property type="component" value="Unassembled WGS sequence"/>
</dbReference>
<keyword evidence="2" id="KW-0186">Copper</keyword>
<dbReference type="InterPro" id="IPR002227">
    <property type="entry name" value="Tyrosinase_Cu-bd"/>
</dbReference>
<dbReference type="EMBL" id="JRKJ01000002">
    <property type="protein sequence ID" value="KGQ20218.1"/>
    <property type="molecule type" value="Genomic_DNA"/>
</dbReference>
<feature type="region of interest" description="Disordered" evidence="3">
    <location>
        <begin position="317"/>
        <end position="348"/>
    </location>
</feature>
<evidence type="ECO:0000256" key="4">
    <source>
        <dbReference type="SAM" id="SignalP"/>
    </source>
</evidence>
<dbReference type="RefSeq" id="WP_036164368.1">
    <property type="nucleotide sequence ID" value="NZ_JRKJ01000002.1"/>
</dbReference>
<organism evidence="6 7">
    <name type="scientific">Lysobacter dokdonensis DS-58</name>
    <dbReference type="NCBI Taxonomy" id="1300345"/>
    <lineage>
        <taxon>Bacteria</taxon>
        <taxon>Pseudomonadati</taxon>
        <taxon>Pseudomonadota</taxon>
        <taxon>Gammaproteobacteria</taxon>
        <taxon>Lysobacterales</taxon>
        <taxon>Lysobacteraceae</taxon>
        <taxon>Noviluteimonas</taxon>
    </lineage>
</organism>
<dbReference type="STRING" id="1300345.LF41_754"/>
<evidence type="ECO:0000313" key="7">
    <source>
        <dbReference type="Proteomes" id="UP000030518"/>
    </source>
</evidence>
<keyword evidence="1" id="KW-0479">Metal-binding</keyword>
<dbReference type="eggNOG" id="COG2304">
    <property type="taxonomic scope" value="Bacteria"/>
</dbReference>
<evidence type="ECO:0000259" key="5">
    <source>
        <dbReference type="PROSITE" id="PS00498"/>
    </source>
</evidence>
<name>A0A0A2WKA0_9GAMM</name>
<feature type="signal peptide" evidence="4">
    <location>
        <begin position="1"/>
        <end position="28"/>
    </location>
</feature>
<comment type="caution">
    <text evidence="6">The sequence shown here is derived from an EMBL/GenBank/DDBJ whole genome shotgun (WGS) entry which is preliminary data.</text>
</comment>
<evidence type="ECO:0000256" key="1">
    <source>
        <dbReference type="ARBA" id="ARBA00022723"/>
    </source>
</evidence>
<proteinExistence type="predicted"/>
<dbReference type="PANTHER" id="PTHR11474">
    <property type="entry name" value="TYROSINASE FAMILY MEMBER"/>
    <property type="match status" value="1"/>
</dbReference>
<dbReference type="OrthoDB" id="2874181at2"/>
<evidence type="ECO:0000256" key="2">
    <source>
        <dbReference type="ARBA" id="ARBA00023008"/>
    </source>
</evidence>
<dbReference type="PROSITE" id="PS51318">
    <property type="entry name" value="TAT"/>
    <property type="match status" value="1"/>
</dbReference>
<accession>A0A0A2WKA0</accession>
<gene>
    <name evidence="6" type="ORF">LF41_754</name>
</gene>
<dbReference type="InterPro" id="IPR006311">
    <property type="entry name" value="TAT_signal"/>
</dbReference>
<dbReference type="Pfam" id="PF25271">
    <property type="entry name" value="DUF7868"/>
    <property type="match status" value="1"/>
</dbReference>
<evidence type="ECO:0000256" key="3">
    <source>
        <dbReference type="SAM" id="MobiDB-lite"/>
    </source>
</evidence>
<dbReference type="PRINTS" id="PR00092">
    <property type="entry name" value="TYROSINASE"/>
</dbReference>
<keyword evidence="7" id="KW-1185">Reference proteome</keyword>
<feature type="compositionally biased region" description="Pro residues" evidence="3">
    <location>
        <begin position="319"/>
        <end position="331"/>
    </location>
</feature>
<dbReference type="PANTHER" id="PTHR11474:SF76">
    <property type="entry name" value="SHKT DOMAIN-CONTAINING PROTEIN"/>
    <property type="match status" value="1"/>
</dbReference>
<dbReference type="Pfam" id="PF00264">
    <property type="entry name" value="Tyrosinase"/>
    <property type="match status" value="2"/>
</dbReference>
<dbReference type="InterPro" id="IPR008922">
    <property type="entry name" value="Di-copper_centre_dom_sf"/>
</dbReference>
<dbReference type="InterPro" id="IPR050316">
    <property type="entry name" value="Tyrosinase/Hemocyanin"/>
</dbReference>
<dbReference type="PATRIC" id="fig|1300345.3.peg.80"/>
<protein>
    <submittedName>
        <fullName evidence="6">Tyrosinase family protein</fullName>
    </submittedName>
</protein>
<dbReference type="GO" id="GO:0046872">
    <property type="term" value="F:metal ion binding"/>
    <property type="evidence" value="ECO:0007669"/>
    <property type="project" value="UniProtKB-KW"/>
</dbReference>
<dbReference type="AlphaFoldDB" id="A0A0A2WKA0"/>
<feature type="chain" id="PRO_5001996782" evidence="4">
    <location>
        <begin position="29"/>
        <end position="518"/>
    </location>
</feature>
<sequence>MISLSRRRFLQGASAMPLATWLSSNAFAQSLPLVRYDIASPQGLDMLTTYANAMRTMLAKPETDPTSWLWQWYSHFVNGATTKAAELTRIFGTTVTPQSTLANEMWNTCQSHAGQNTNHFLPWHRMFVFFFEQIIREVSGRPDFTLPYWDYTSADPLKRGIVPLQFRLKLDPVFNVLYRADRTTLANTGQRIDKTQPTDQMDISATMACAAYSTVGTVLGFCRSIDSNIHGRIHVLVGNAKNMGAVPYAARDPLFWVHHSNIDRLWESWNKNYAGVNPVSTWGNTQFVFADRLGQRVTGRLKEFFDLGLLGYQYDQLVAPPPPPPPPPETPPAAGQTTPKKKKTVAPSNAQRVAALMVSPPERVASSLKMAELGAANTRVTVQRLAAARQISPMLGLVPATAPQRTYLVLKNLHTWKQPEVLYHVYLGPAKGNALNKNTYVGAINFFDAEFHDHGGHGAKLDTALGENFFSFDVTDLLRRFERGGAVARNALQVTFVPGGKPTQGAGSMVATIELVRQ</sequence>
<keyword evidence="4" id="KW-0732">Signal</keyword>
<evidence type="ECO:0000313" key="6">
    <source>
        <dbReference type="EMBL" id="KGQ20218.1"/>
    </source>
</evidence>
<dbReference type="Gene3D" id="1.10.1280.10">
    <property type="entry name" value="Di-copper center containing domain from catechol oxidase"/>
    <property type="match status" value="1"/>
</dbReference>
<dbReference type="PROSITE" id="PS00498">
    <property type="entry name" value="TYROSINASE_2"/>
    <property type="match status" value="1"/>
</dbReference>